<sequence>MAGPAPRMSAAQNESGAPQDLSVSAIIADHTQKFDNILNAVQSIKSTLEPKIDALFIDVGQLREEHKKLKDRVVTTEVAVSGLRPPPTNATQHIKELQKERGPRGGTPGGIRRTRAAPTAKQASMEREQEHTEVELRVDSPASSVRSEERHDKDSPELDVE</sequence>
<feature type="compositionally biased region" description="Basic and acidic residues" evidence="1">
    <location>
        <begin position="124"/>
        <end position="138"/>
    </location>
</feature>
<feature type="compositionally biased region" description="Basic and acidic residues" evidence="1">
    <location>
        <begin position="146"/>
        <end position="161"/>
    </location>
</feature>
<comment type="caution">
    <text evidence="2">The sequence shown here is derived from an EMBL/GenBank/DDBJ whole genome shotgun (WGS) entry which is preliminary data.</text>
</comment>
<feature type="region of interest" description="Disordered" evidence="1">
    <location>
        <begin position="81"/>
        <end position="161"/>
    </location>
</feature>
<keyword evidence="3" id="KW-1185">Reference proteome</keyword>
<gene>
    <name evidence="2" type="ORF">NDU88_001612</name>
</gene>
<dbReference type="EMBL" id="JANPWB010000012">
    <property type="protein sequence ID" value="KAJ1113366.1"/>
    <property type="molecule type" value="Genomic_DNA"/>
</dbReference>
<accession>A0AAV7NCZ2</accession>
<feature type="compositionally biased region" description="Basic and acidic residues" evidence="1">
    <location>
        <begin position="93"/>
        <end position="103"/>
    </location>
</feature>
<name>A0AAV7NCZ2_PLEWA</name>
<dbReference type="Proteomes" id="UP001066276">
    <property type="component" value="Chromosome 8"/>
</dbReference>
<organism evidence="2 3">
    <name type="scientific">Pleurodeles waltl</name>
    <name type="common">Iberian ribbed newt</name>
    <dbReference type="NCBI Taxonomy" id="8319"/>
    <lineage>
        <taxon>Eukaryota</taxon>
        <taxon>Metazoa</taxon>
        <taxon>Chordata</taxon>
        <taxon>Craniata</taxon>
        <taxon>Vertebrata</taxon>
        <taxon>Euteleostomi</taxon>
        <taxon>Amphibia</taxon>
        <taxon>Batrachia</taxon>
        <taxon>Caudata</taxon>
        <taxon>Salamandroidea</taxon>
        <taxon>Salamandridae</taxon>
        <taxon>Pleurodelinae</taxon>
        <taxon>Pleurodeles</taxon>
    </lineage>
</organism>
<reference evidence="2" key="1">
    <citation type="journal article" date="2022" name="bioRxiv">
        <title>Sequencing and chromosome-scale assembly of the giantPleurodeles waltlgenome.</title>
        <authorList>
            <person name="Brown T."/>
            <person name="Elewa A."/>
            <person name="Iarovenko S."/>
            <person name="Subramanian E."/>
            <person name="Araus A.J."/>
            <person name="Petzold A."/>
            <person name="Susuki M."/>
            <person name="Suzuki K.-i.T."/>
            <person name="Hayashi T."/>
            <person name="Toyoda A."/>
            <person name="Oliveira C."/>
            <person name="Osipova E."/>
            <person name="Leigh N.D."/>
            <person name="Simon A."/>
            <person name="Yun M.H."/>
        </authorList>
    </citation>
    <scope>NUCLEOTIDE SEQUENCE</scope>
    <source>
        <strain evidence="2">20211129_DDA</strain>
        <tissue evidence="2">Liver</tissue>
    </source>
</reference>
<dbReference type="AlphaFoldDB" id="A0AAV7NCZ2"/>
<evidence type="ECO:0000313" key="2">
    <source>
        <dbReference type="EMBL" id="KAJ1113366.1"/>
    </source>
</evidence>
<evidence type="ECO:0000313" key="3">
    <source>
        <dbReference type="Proteomes" id="UP001066276"/>
    </source>
</evidence>
<protein>
    <submittedName>
        <fullName evidence="2">Uncharacterized protein</fullName>
    </submittedName>
</protein>
<evidence type="ECO:0000256" key="1">
    <source>
        <dbReference type="SAM" id="MobiDB-lite"/>
    </source>
</evidence>
<proteinExistence type="predicted"/>